<organism evidence="3 4">
    <name type="scientific">Prorocentrum cordatum</name>
    <dbReference type="NCBI Taxonomy" id="2364126"/>
    <lineage>
        <taxon>Eukaryota</taxon>
        <taxon>Sar</taxon>
        <taxon>Alveolata</taxon>
        <taxon>Dinophyceae</taxon>
        <taxon>Prorocentrales</taxon>
        <taxon>Prorocentraceae</taxon>
        <taxon>Prorocentrum</taxon>
    </lineage>
</organism>
<dbReference type="Gene3D" id="1.25.40.10">
    <property type="entry name" value="Tetratricopeptide repeat domain"/>
    <property type="match status" value="1"/>
</dbReference>
<keyword evidence="4" id="KW-1185">Reference proteome</keyword>
<gene>
    <name evidence="3" type="ORF">PCOR1329_LOCUS81267</name>
</gene>
<dbReference type="PROSITE" id="PS51375">
    <property type="entry name" value="PPR"/>
    <property type="match status" value="1"/>
</dbReference>
<accession>A0ABN9XZP8</accession>
<evidence type="ECO:0008006" key="5">
    <source>
        <dbReference type="Google" id="ProtNLM"/>
    </source>
</evidence>
<dbReference type="NCBIfam" id="TIGR00756">
    <property type="entry name" value="PPR"/>
    <property type="match status" value="1"/>
</dbReference>
<sequence>MATVRLTPDVLSYTAVIRAAAATGQVEEALRWRDRALASGVPSDVALHNAAIGACARARRLDLALHALGAMRGARLGPTLVSYTSALSACSGQPGGAEAAEALLRDMGAGALRLDALALGAASRAIGRGRAEAGIRRPPAPS</sequence>
<keyword evidence="1" id="KW-0677">Repeat</keyword>
<reference evidence="3" key="1">
    <citation type="submission" date="2023-10" db="EMBL/GenBank/DDBJ databases">
        <authorList>
            <person name="Chen Y."/>
            <person name="Shah S."/>
            <person name="Dougan E. K."/>
            <person name="Thang M."/>
            <person name="Chan C."/>
        </authorList>
    </citation>
    <scope>NUCLEOTIDE SEQUENCE [LARGE SCALE GENOMIC DNA]</scope>
</reference>
<evidence type="ECO:0000256" key="1">
    <source>
        <dbReference type="ARBA" id="ARBA00022737"/>
    </source>
</evidence>
<dbReference type="PANTHER" id="PTHR47447">
    <property type="entry name" value="OS03G0856100 PROTEIN"/>
    <property type="match status" value="1"/>
</dbReference>
<evidence type="ECO:0000313" key="4">
    <source>
        <dbReference type="Proteomes" id="UP001189429"/>
    </source>
</evidence>
<dbReference type="EMBL" id="CAUYUJ010021592">
    <property type="protein sequence ID" value="CAK0905625.1"/>
    <property type="molecule type" value="Genomic_DNA"/>
</dbReference>
<comment type="caution">
    <text evidence="3">The sequence shown here is derived from an EMBL/GenBank/DDBJ whole genome shotgun (WGS) entry which is preliminary data.</text>
</comment>
<proteinExistence type="predicted"/>
<dbReference type="PANTHER" id="PTHR47447:SF17">
    <property type="entry name" value="OS12G0638900 PROTEIN"/>
    <property type="match status" value="1"/>
</dbReference>
<dbReference type="InterPro" id="IPR002885">
    <property type="entry name" value="PPR_rpt"/>
</dbReference>
<name>A0ABN9XZP8_9DINO</name>
<dbReference type="InterPro" id="IPR011990">
    <property type="entry name" value="TPR-like_helical_dom_sf"/>
</dbReference>
<feature type="repeat" description="PPR" evidence="2">
    <location>
        <begin position="9"/>
        <end position="43"/>
    </location>
</feature>
<dbReference type="Proteomes" id="UP001189429">
    <property type="component" value="Unassembled WGS sequence"/>
</dbReference>
<protein>
    <recommendedName>
        <fullName evidence="5">Pentatricopeptide repeat-containing protein</fullName>
    </recommendedName>
</protein>
<dbReference type="Pfam" id="PF13812">
    <property type="entry name" value="PPR_3"/>
    <property type="match status" value="1"/>
</dbReference>
<evidence type="ECO:0000313" key="3">
    <source>
        <dbReference type="EMBL" id="CAK0905625.1"/>
    </source>
</evidence>
<evidence type="ECO:0000256" key="2">
    <source>
        <dbReference type="PROSITE-ProRule" id="PRU00708"/>
    </source>
</evidence>